<organism evidence="2 3">
    <name type="scientific">Luteibacter yeojuensis</name>
    <dbReference type="NCBI Taxonomy" id="345309"/>
    <lineage>
        <taxon>Bacteria</taxon>
        <taxon>Pseudomonadati</taxon>
        <taxon>Pseudomonadota</taxon>
        <taxon>Gammaproteobacteria</taxon>
        <taxon>Lysobacterales</taxon>
        <taxon>Rhodanobacteraceae</taxon>
        <taxon>Luteibacter</taxon>
    </lineage>
</organism>
<gene>
    <name evidence="2" type="ORF">HBF32_18835</name>
</gene>
<protein>
    <submittedName>
        <fullName evidence="2">Uncharacterized protein</fullName>
    </submittedName>
</protein>
<dbReference type="Proteomes" id="UP000518878">
    <property type="component" value="Unassembled WGS sequence"/>
</dbReference>
<evidence type="ECO:0000313" key="2">
    <source>
        <dbReference type="EMBL" id="NID17535.1"/>
    </source>
</evidence>
<keyword evidence="3" id="KW-1185">Reference proteome</keyword>
<sequence>MYVALTMNALNYYPHKLEFETVRHVDAIRRHNWSPGYYAIGDDAALGHSLDEIAAGELAQQGSPAEPRQASPDADLETA</sequence>
<proteinExistence type="predicted"/>
<reference evidence="2 3" key="1">
    <citation type="journal article" date="2006" name="Int. J. Syst. Evol. Microbiol.">
        <title>Dyella yeojuensis sp. nov., isolated from greenhouse soil in Korea.</title>
        <authorList>
            <person name="Kim B.Y."/>
            <person name="Weon H.Y."/>
            <person name="Lee K.H."/>
            <person name="Seok S.J."/>
            <person name="Kwon S.W."/>
            <person name="Go S.J."/>
            <person name="Stackebrandt E."/>
        </authorList>
    </citation>
    <scope>NUCLEOTIDE SEQUENCE [LARGE SCALE GENOMIC DNA]</scope>
    <source>
        <strain evidence="2 3">DSM 17673</strain>
    </source>
</reference>
<evidence type="ECO:0000313" key="3">
    <source>
        <dbReference type="Proteomes" id="UP000518878"/>
    </source>
</evidence>
<accession>A0A7X5QY93</accession>
<evidence type="ECO:0000256" key="1">
    <source>
        <dbReference type="SAM" id="MobiDB-lite"/>
    </source>
</evidence>
<dbReference type="RefSeq" id="WP_166701352.1">
    <property type="nucleotide sequence ID" value="NZ_JAAQTL010000004.1"/>
</dbReference>
<comment type="caution">
    <text evidence="2">The sequence shown here is derived from an EMBL/GenBank/DDBJ whole genome shotgun (WGS) entry which is preliminary data.</text>
</comment>
<dbReference type="EMBL" id="JAAQTL010000004">
    <property type="protein sequence ID" value="NID17535.1"/>
    <property type="molecule type" value="Genomic_DNA"/>
</dbReference>
<feature type="region of interest" description="Disordered" evidence="1">
    <location>
        <begin position="58"/>
        <end position="79"/>
    </location>
</feature>
<dbReference type="AlphaFoldDB" id="A0A7X5QY93"/>
<name>A0A7X5QY93_9GAMM</name>